<keyword evidence="2" id="KW-1185">Reference proteome</keyword>
<dbReference type="Pfam" id="PF08843">
    <property type="entry name" value="AbiEii"/>
    <property type="match status" value="1"/>
</dbReference>
<evidence type="ECO:0000313" key="2">
    <source>
        <dbReference type="Proteomes" id="UP001498469"/>
    </source>
</evidence>
<dbReference type="RefSeq" id="WP_216249011.1">
    <property type="nucleotide sequence ID" value="NZ_JAZHFS010000011.1"/>
</dbReference>
<evidence type="ECO:0000313" key="1">
    <source>
        <dbReference type="EMBL" id="MEF2113280.1"/>
    </source>
</evidence>
<protein>
    <submittedName>
        <fullName evidence="1">Nucleotidyl transferase AbiEii/AbiGii toxin family protein</fullName>
    </submittedName>
</protein>
<proteinExistence type="predicted"/>
<comment type="caution">
    <text evidence="1">The sequence shown here is derived from an EMBL/GenBank/DDBJ whole genome shotgun (WGS) entry which is preliminary data.</text>
</comment>
<dbReference type="Proteomes" id="UP001498469">
    <property type="component" value="Unassembled WGS sequence"/>
</dbReference>
<keyword evidence="1" id="KW-0808">Transferase</keyword>
<organism evidence="1 2">
    <name type="scientific">Clostridium frigoriphilum</name>
    <dbReference type="NCBI Taxonomy" id="443253"/>
    <lineage>
        <taxon>Bacteria</taxon>
        <taxon>Bacillati</taxon>
        <taxon>Bacillota</taxon>
        <taxon>Clostridia</taxon>
        <taxon>Eubacteriales</taxon>
        <taxon>Clostridiaceae</taxon>
        <taxon>Clostridium</taxon>
    </lineage>
</organism>
<dbReference type="GO" id="GO:0016740">
    <property type="term" value="F:transferase activity"/>
    <property type="evidence" value="ECO:0007669"/>
    <property type="project" value="UniProtKB-KW"/>
</dbReference>
<name>A0ABU7UPF9_9CLOT</name>
<sequence length="170" mass="19471">MDEIRDEADYAGFRVSLDTNFDEVKQNLKIDITTGDTMTPREVEYKFDLMFEERTIQILAYNLETVLAEKLETIISRGTTNTRMRDFYDVYILTKLQADNINYKLLAEALNATAIKRGTLPLFQNKSLIITEIETASVMQGLWKRYKKNYDYAESISGGDVKSVINALAA</sequence>
<dbReference type="EMBL" id="JAZHFS010000011">
    <property type="protein sequence ID" value="MEF2113280.1"/>
    <property type="molecule type" value="Genomic_DNA"/>
</dbReference>
<accession>A0ABU7UPF9</accession>
<reference evidence="1 2" key="1">
    <citation type="submission" date="2023-11" db="EMBL/GenBank/DDBJ databases">
        <title>Draft genome sequence of a psychrophilic Clostridium strain from permafrost water brine.</title>
        <authorList>
            <person name="Shcherbakova V.A."/>
            <person name="Trubitsyn V.E."/>
            <person name="Zakharyuk A.G."/>
        </authorList>
    </citation>
    <scope>NUCLEOTIDE SEQUENCE [LARGE SCALE GENOMIC DNA]</scope>
    <source>
        <strain evidence="1 2">14F</strain>
    </source>
</reference>
<dbReference type="InterPro" id="IPR014942">
    <property type="entry name" value="AbiEii"/>
</dbReference>
<gene>
    <name evidence="1" type="ORF">SJI18_13295</name>
</gene>